<reference evidence="3 4" key="1">
    <citation type="journal article" date="2014" name="Genome Announc.">
        <title>Draft genome sequences of eight enterohepatic helicobacter species isolated from both laboratory and wild rodents.</title>
        <authorList>
            <person name="Sheh A."/>
            <person name="Shen Z."/>
            <person name="Fox J.G."/>
        </authorList>
    </citation>
    <scope>NUCLEOTIDE SEQUENCE [LARGE SCALE GENOMIC DNA]</scope>
    <source>
        <strain evidence="3 4">MIT 98-6810</strain>
    </source>
</reference>
<dbReference type="RefSeq" id="WP_058122057.1">
    <property type="nucleotide sequence ID" value="NZ_CAOMJD010000032.1"/>
</dbReference>
<dbReference type="Proteomes" id="UP000029925">
    <property type="component" value="Unassembled WGS sequence"/>
</dbReference>
<evidence type="ECO:0000313" key="4">
    <source>
        <dbReference type="Proteomes" id="UP000029925"/>
    </source>
</evidence>
<name>A0A0S4PW57_9HELI</name>
<reference evidence="2" key="2">
    <citation type="submission" date="2015-11" db="EMBL/GenBank/DDBJ databases">
        <authorList>
            <person name="Zhang Y."/>
            <person name="Guo Z."/>
        </authorList>
    </citation>
    <scope>NUCLEOTIDE SEQUENCE</scope>
    <source>
        <strain evidence="2">1</strain>
    </source>
</reference>
<dbReference type="OrthoDB" id="5319509at2"/>
<dbReference type="Pfam" id="PF01856">
    <property type="entry name" value="HP_OMP"/>
    <property type="match status" value="1"/>
</dbReference>
<dbReference type="SUPFAM" id="SSF56925">
    <property type="entry name" value="OMPA-like"/>
    <property type="match status" value="1"/>
</dbReference>
<evidence type="ECO:0000313" key="3">
    <source>
        <dbReference type="EMBL" id="TLD77988.1"/>
    </source>
</evidence>
<dbReference type="AlphaFoldDB" id="A0A0S4PW57"/>
<proteinExistence type="predicted"/>
<accession>A0A0S4PW57</accession>
<dbReference type="KEGG" id="hty:BN2458_PEG1089"/>
<dbReference type="InterPro" id="IPR002718">
    <property type="entry name" value="OMP_Helicobacter"/>
</dbReference>
<protein>
    <submittedName>
        <fullName evidence="3">Outer membrane beta-barrel protein</fullName>
    </submittedName>
</protein>
<dbReference type="GeneID" id="78151306"/>
<dbReference type="PATRIC" id="fig|76936.10.peg.1063"/>
<feature type="chain" id="PRO_5044546878" evidence="1">
    <location>
        <begin position="24"/>
        <end position="210"/>
    </location>
</feature>
<evidence type="ECO:0000313" key="2">
    <source>
        <dbReference type="EMBL" id="CUU39974.1"/>
    </source>
</evidence>
<keyword evidence="1" id="KW-0732">Signal</keyword>
<keyword evidence="4" id="KW-1185">Reference proteome</keyword>
<gene>
    <name evidence="2" type="ORF">BN2458_PEG1089</name>
    <name evidence="3" type="ORF">LS75_008425</name>
</gene>
<dbReference type="InterPro" id="IPR011250">
    <property type="entry name" value="OMP/PagP_B-barrel"/>
</dbReference>
<sequence length="210" mass="23063">MKTKKLFARLAVILFFVASPLVAEESGVFGGNAVGYGTPHIKILNASGDTISKKDYNGITFAFIAGYKQFFTPNFGLRYYINVNTIGKDVGQKFRGTLMDYGVNIDMLYNFIARPNANLGFFLGAGAGANTWGKDIGKDIADSKNVKKTAFSAGLNFGLRSVFAKHYGLEIAARVPFTKTTIFDGDNQGNKIKMTASYDYNLGLRYIFNF</sequence>
<dbReference type="Gene3D" id="2.40.160.20">
    <property type="match status" value="1"/>
</dbReference>
<dbReference type="EMBL" id="JRPF02000012">
    <property type="protein sequence ID" value="TLD77988.1"/>
    <property type="molecule type" value="Genomic_DNA"/>
</dbReference>
<dbReference type="EMBL" id="LN907858">
    <property type="protein sequence ID" value="CUU39974.1"/>
    <property type="molecule type" value="Genomic_DNA"/>
</dbReference>
<dbReference type="Proteomes" id="UP000064525">
    <property type="component" value="Chromosome I"/>
</dbReference>
<evidence type="ECO:0000313" key="5">
    <source>
        <dbReference type="Proteomes" id="UP000064525"/>
    </source>
</evidence>
<reference evidence="5" key="3">
    <citation type="submission" date="2015-11" db="EMBL/GenBank/DDBJ databases">
        <authorList>
            <person name="Anvar S.Y."/>
        </authorList>
    </citation>
    <scope>NUCLEOTIDE SEQUENCE [LARGE SCALE GENOMIC DNA]</scope>
</reference>
<dbReference type="PRINTS" id="PR01776">
    <property type="entry name" value="HPOMPFAMILY"/>
</dbReference>
<feature type="signal peptide" evidence="1">
    <location>
        <begin position="1"/>
        <end position="23"/>
    </location>
</feature>
<organism evidence="2 5">
    <name type="scientific">Helicobacter typhlonius</name>
    <dbReference type="NCBI Taxonomy" id="76936"/>
    <lineage>
        <taxon>Bacteria</taxon>
        <taxon>Pseudomonadati</taxon>
        <taxon>Campylobacterota</taxon>
        <taxon>Epsilonproteobacteria</taxon>
        <taxon>Campylobacterales</taxon>
        <taxon>Helicobacteraceae</taxon>
        <taxon>Helicobacter</taxon>
    </lineage>
</organism>
<evidence type="ECO:0000256" key="1">
    <source>
        <dbReference type="SAM" id="SignalP"/>
    </source>
</evidence>